<dbReference type="EMBL" id="BNEA01000010">
    <property type="protein sequence ID" value="GHI52809.1"/>
    <property type="molecule type" value="Genomic_DNA"/>
</dbReference>
<comment type="caution">
    <text evidence="1">The sequence shown here is derived from an EMBL/GenBank/DDBJ whole genome shotgun (WGS) entry which is preliminary data.</text>
</comment>
<sequence length="86" mass="10065">MRRCAYIFCSQPLPVRSRSDRRFCSARCKAAARRWRRHFEEAVDIGLSYTLGHETEHIVRCPSCGRRFPRGHGHRRDALYCGPACR</sequence>
<evidence type="ECO:0000313" key="1">
    <source>
        <dbReference type="EMBL" id="GHI52809.1"/>
    </source>
</evidence>
<gene>
    <name evidence="1" type="ORF">Srubr_26550</name>
</gene>
<protein>
    <submittedName>
        <fullName evidence="1">Uncharacterized protein</fullName>
    </submittedName>
</protein>
<name>A0ABQ3RAD8_STRRR</name>
<accession>A0ABQ3RAD8</accession>
<proteinExistence type="predicted"/>
<evidence type="ECO:0000313" key="2">
    <source>
        <dbReference type="Proteomes" id="UP000646738"/>
    </source>
</evidence>
<keyword evidence="2" id="KW-1185">Reference proteome</keyword>
<dbReference type="Proteomes" id="UP000646738">
    <property type="component" value="Unassembled WGS sequence"/>
</dbReference>
<organism evidence="1 2">
    <name type="scientific">Streptomyces rubradiris</name>
    <name type="common">Streptomyces achromogenes subsp. rubradiris</name>
    <dbReference type="NCBI Taxonomy" id="285531"/>
    <lineage>
        <taxon>Bacteria</taxon>
        <taxon>Bacillati</taxon>
        <taxon>Actinomycetota</taxon>
        <taxon>Actinomycetes</taxon>
        <taxon>Kitasatosporales</taxon>
        <taxon>Streptomycetaceae</taxon>
        <taxon>Streptomyces</taxon>
    </lineage>
</organism>
<reference evidence="2" key="1">
    <citation type="submission" date="2023-07" db="EMBL/GenBank/DDBJ databases">
        <title>Whole genome shotgun sequence of Streptomyces achromogenes subsp. rubradiris NBRC 14000.</title>
        <authorList>
            <person name="Komaki H."/>
            <person name="Tamura T."/>
        </authorList>
    </citation>
    <scope>NUCLEOTIDE SEQUENCE [LARGE SCALE GENOMIC DNA]</scope>
    <source>
        <strain evidence="2">NBRC 14000</strain>
    </source>
</reference>